<reference evidence="2 3" key="1">
    <citation type="submission" date="2018-10" db="EMBL/GenBank/DDBJ databases">
        <title>Histidinibacterium lentulum gen. nov., sp. nov., a marine bacterium from the culture broth of Picochlorum sp. 122.</title>
        <authorList>
            <person name="Wang G."/>
        </authorList>
    </citation>
    <scope>NUCLEOTIDE SEQUENCE [LARGE SCALE GENOMIC DNA]</scope>
    <source>
        <strain evidence="2 3">B17</strain>
    </source>
</reference>
<dbReference type="RefSeq" id="WP_123642637.1">
    <property type="nucleotide sequence ID" value="NZ_ML119085.1"/>
</dbReference>
<name>A0A3N2R1T4_9RHOB</name>
<dbReference type="SUPFAM" id="SSF47616">
    <property type="entry name" value="GST C-terminal domain-like"/>
    <property type="match status" value="1"/>
</dbReference>
<dbReference type="GO" id="GO:0016740">
    <property type="term" value="F:transferase activity"/>
    <property type="evidence" value="ECO:0007669"/>
    <property type="project" value="UniProtKB-KW"/>
</dbReference>
<dbReference type="Gene3D" id="1.20.1050.10">
    <property type="match status" value="1"/>
</dbReference>
<proteinExistence type="predicted"/>
<keyword evidence="3" id="KW-1185">Reference proteome</keyword>
<feature type="domain" description="GST N-terminal" evidence="1">
    <location>
        <begin position="1"/>
        <end position="83"/>
    </location>
</feature>
<dbReference type="OrthoDB" id="5740960at2"/>
<dbReference type="PANTHER" id="PTHR44051:SF8">
    <property type="entry name" value="GLUTATHIONE S-TRANSFERASE GSTA"/>
    <property type="match status" value="1"/>
</dbReference>
<evidence type="ECO:0000313" key="2">
    <source>
        <dbReference type="EMBL" id="ROU01308.1"/>
    </source>
</evidence>
<gene>
    <name evidence="2" type="ORF">EAT49_12150</name>
</gene>
<organism evidence="2 3">
    <name type="scientific">Histidinibacterium lentulum</name>
    <dbReference type="NCBI Taxonomy" id="2480588"/>
    <lineage>
        <taxon>Bacteria</taxon>
        <taxon>Pseudomonadati</taxon>
        <taxon>Pseudomonadota</taxon>
        <taxon>Alphaproteobacteria</taxon>
        <taxon>Rhodobacterales</taxon>
        <taxon>Paracoccaceae</taxon>
        <taxon>Histidinibacterium</taxon>
    </lineage>
</organism>
<dbReference type="InterPro" id="IPR036249">
    <property type="entry name" value="Thioredoxin-like_sf"/>
</dbReference>
<dbReference type="Proteomes" id="UP000268016">
    <property type="component" value="Unassembled WGS sequence"/>
</dbReference>
<dbReference type="EMBL" id="RDRB01000005">
    <property type="protein sequence ID" value="ROU01308.1"/>
    <property type="molecule type" value="Genomic_DNA"/>
</dbReference>
<accession>A0A3N2R1T4</accession>
<keyword evidence="2" id="KW-0808">Transferase</keyword>
<comment type="caution">
    <text evidence="2">The sequence shown here is derived from an EMBL/GenBank/DDBJ whole genome shotgun (WGS) entry which is preliminary data.</text>
</comment>
<dbReference type="InterPro" id="IPR004045">
    <property type="entry name" value="Glutathione_S-Trfase_N"/>
</dbReference>
<sequence length="203" mass="21849">MLTLYHSPHSRSTTITAALCAMGVADRVETRLVTIPRVDGSGGRDPANPHPEGKVPLLVHDSVEIWERGAILAYLSELFPDAEAICPPGHPERGTFLSLLAWYGAVMEPVLICEAAGVRHEWITAAIRGPGEVAARLSRQLRGRDWLLDCGYTVADTLLHGPFAYFPEAVPDDPAIRAWVARCAGHPASVAALEQDSRALASA</sequence>
<protein>
    <submittedName>
        <fullName evidence="2">Glutathione S-transferase family protein</fullName>
    </submittedName>
</protein>
<dbReference type="AlphaFoldDB" id="A0A3N2R1T4"/>
<evidence type="ECO:0000259" key="1">
    <source>
        <dbReference type="PROSITE" id="PS50404"/>
    </source>
</evidence>
<dbReference type="PROSITE" id="PS50404">
    <property type="entry name" value="GST_NTER"/>
    <property type="match status" value="1"/>
</dbReference>
<dbReference type="Pfam" id="PF02798">
    <property type="entry name" value="GST_N"/>
    <property type="match status" value="1"/>
</dbReference>
<dbReference type="InterPro" id="IPR036282">
    <property type="entry name" value="Glutathione-S-Trfase_C_sf"/>
</dbReference>
<dbReference type="PANTHER" id="PTHR44051">
    <property type="entry name" value="GLUTATHIONE S-TRANSFERASE-RELATED"/>
    <property type="match status" value="1"/>
</dbReference>
<evidence type="ECO:0000313" key="3">
    <source>
        <dbReference type="Proteomes" id="UP000268016"/>
    </source>
</evidence>
<dbReference type="Gene3D" id="3.40.30.10">
    <property type="entry name" value="Glutaredoxin"/>
    <property type="match status" value="1"/>
</dbReference>
<dbReference type="SUPFAM" id="SSF52833">
    <property type="entry name" value="Thioredoxin-like"/>
    <property type="match status" value="1"/>
</dbReference>